<gene>
    <name evidence="2" type="ORF">SEMRO_859_G212050.1</name>
</gene>
<dbReference type="EMBL" id="CAICTM010000858">
    <property type="protein sequence ID" value="CAB9517482.1"/>
    <property type="molecule type" value="Genomic_DNA"/>
</dbReference>
<feature type="compositionally biased region" description="Low complexity" evidence="1">
    <location>
        <begin position="264"/>
        <end position="277"/>
    </location>
</feature>
<evidence type="ECO:0000256" key="1">
    <source>
        <dbReference type="SAM" id="MobiDB-lite"/>
    </source>
</evidence>
<organism evidence="2 3">
    <name type="scientific">Seminavis robusta</name>
    <dbReference type="NCBI Taxonomy" id="568900"/>
    <lineage>
        <taxon>Eukaryota</taxon>
        <taxon>Sar</taxon>
        <taxon>Stramenopiles</taxon>
        <taxon>Ochrophyta</taxon>
        <taxon>Bacillariophyta</taxon>
        <taxon>Bacillariophyceae</taxon>
        <taxon>Bacillariophycidae</taxon>
        <taxon>Naviculales</taxon>
        <taxon>Naviculaceae</taxon>
        <taxon>Seminavis</taxon>
    </lineage>
</organism>
<accession>A0A9N8HLX2</accession>
<dbReference type="AlphaFoldDB" id="A0A9N8HLX2"/>
<sequence>MLKVAIAQLPSFKLAKSNVKKQEQLRKRVRLSDDVQVEDVAALLDGEVEDGNFNDLYYSPEERKTFRQNADQTGKEIAEKSPAMVTGIECIFRWSDLEANDDAEDESLKKETKSFLRKWASMSADHRGLEKRVITKEFKRDRLNAVAESRTIVFQMQTMLDRAETKNDADEIIRESYKEATRPSKILAKALGKTDKKAVDKYIGIDLLHANESSTSLSSISRTSTKSKKTKGLLRASASNGSLASLLSRVSSHSKNSKGMLRASESCGSLSSLSRTSSHSKKKKESQKEIKSPNKIAALPKERVKTSRSVAAPAC</sequence>
<proteinExistence type="predicted"/>
<protein>
    <submittedName>
        <fullName evidence="2">Uncharacterized protein</fullName>
    </submittedName>
</protein>
<comment type="caution">
    <text evidence="2">The sequence shown here is derived from an EMBL/GenBank/DDBJ whole genome shotgun (WGS) entry which is preliminary data.</text>
</comment>
<feature type="region of interest" description="Disordered" evidence="1">
    <location>
        <begin position="250"/>
        <end position="315"/>
    </location>
</feature>
<name>A0A9N8HLX2_9STRA</name>
<dbReference type="Proteomes" id="UP001153069">
    <property type="component" value="Unassembled WGS sequence"/>
</dbReference>
<reference evidence="2" key="1">
    <citation type="submission" date="2020-06" db="EMBL/GenBank/DDBJ databases">
        <authorList>
            <consortium name="Plant Systems Biology data submission"/>
        </authorList>
    </citation>
    <scope>NUCLEOTIDE SEQUENCE</scope>
    <source>
        <strain evidence="2">D6</strain>
    </source>
</reference>
<evidence type="ECO:0000313" key="2">
    <source>
        <dbReference type="EMBL" id="CAB9517482.1"/>
    </source>
</evidence>
<keyword evidence="3" id="KW-1185">Reference proteome</keyword>
<feature type="region of interest" description="Disordered" evidence="1">
    <location>
        <begin position="216"/>
        <end position="236"/>
    </location>
</feature>
<evidence type="ECO:0000313" key="3">
    <source>
        <dbReference type="Proteomes" id="UP001153069"/>
    </source>
</evidence>